<dbReference type="Gene3D" id="3.30.1330.60">
    <property type="entry name" value="OmpA-like domain"/>
    <property type="match status" value="1"/>
</dbReference>
<comment type="caution">
    <text evidence="6">The sequence shown here is derived from an EMBL/GenBank/DDBJ whole genome shotgun (WGS) entry which is preliminary data.</text>
</comment>
<dbReference type="Pfam" id="PF00691">
    <property type="entry name" value="OmpA"/>
    <property type="match status" value="1"/>
</dbReference>
<dbReference type="Pfam" id="PF13441">
    <property type="entry name" value="Gly-zipper_YMGG"/>
    <property type="match status" value="1"/>
</dbReference>
<dbReference type="InterPro" id="IPR006664">
    <property type="entry name" value="OMP_bac"/>
</dbReference>
<feature type="domain" description="OmpA-like" evidence="5">
    <location>
        <begin position="86"/>
        <end position="203"/>
    </location>
</feature>
<dbReference type="EMBL" id="BAABJX010000032">
    <property type="protein sequence ID" value="GAA4835812.1"/>
    <property type="molecule type" value="Genomic_DNA"/>
</dbReference>
<evidence type="ECO:0000256" key="1">
    <source>
        <dbReference type="ARBA" id="ARBA00004442"/>
    </source>
</evidence>
<dbReference type="PROSITE" id="PS51123">
    <property type="entry name" value="OMPA_2"/>
    <property type="match status" value="1"/>
</dbReference>
<proteinExistence type="predicted"/>
<dbReference type="InterPro" id="IPR050330">
    <property type="entry name" value="Bact_OuterMem_StrucFunc"/>
</dbReference>
<evidence type="ECO:0000313" key="7">
    <source>
        <dbReference type="Proteomes" id="UP001500298"/>
    </source>
</evidence>
<evidence type="ECO:0000256" key="2">
    <source>
        <dbReference type="ARBA" id="ARBA00023136"/>
    </source>
</evidence>
<gene>
    <name evidence="6" type="ORF">GCM10023331_21350</name>
</gene>
<dbReference type="RefSeq" id="WP_345371636.1">
    <property type="nucleotide sequence ID" value="NZ_BAABJX010000032.1"/>
</dbReference>
<reference evidence="7" key="1">
    <citation type="journal article" date="2019" name="Int. J. Syst. Evol. Microbiol.">
        <title>The Global Catalogue of Microorganisms (GCM) 10K type strain sequencing project: providing services to taxonomists for standard genome sequencing and annotation.</title>
        <authorList>
            <consortium name="The Broad Institute Genomics Platform"/>
            <consortium name="The Broad Institute Genome Sequencing Center for Infectious Disease"/>
            <person name="Wu L."/>
            <person name="Ma J."/>
        </authorList>
    </citation>
    <scope>NUCLEOTIDE SEQUENCE [LARGE SCALE GENOMIC DNA]</scope>
    <source>
        <strain evidence="7">JCM 18326</strain>
    </source>
</reference>
<dbReference type="InterPro" id="IPR027367">
    <property type="entry name" value="Gly-zipper_YMGG"/>
</dbReference>
<dbReference type="CDD" id="cd07185">
    <property type="entry name" value="OmpA_C-like"/>
    <property type="match status" value="1"/>
</dbReference>
<dbReference type="PANTHER" id="PTHR30329:SF21">
    <property type="entry name" value="LIPOPROTEIN YIAD-RELATED"/>
    <property type="match status" value="1"/>
</dbReference>
<accession>A0ABP9DGE8</accession>
<keyword evidence="7" id="KW-1185">Reference proteome</keyword>
<comment type="subcellular location">
    <subcellularLocation>
        <location evidence="1">Cell outer membrane</location>
    </subcellularLocation>
</comment>
<evidence type="ECO:0000259" key="5">
    <source>
        <dbReference type="PROSITE" id="PS51123"/>
    </source>
</evidence>
<evidence type="ECO:0000256" key="3">
    <source>
        <dbReference type="ARBA" id="ARBA00023237"/>
    </source>
</evidence>
<organism evidence="6 7">
    <name type="scientific">Algivirga pacifica</name>
    <dbReference type="NCBI Taxonomy" id="1162670"/>
    <lineage>
        <taxon>Bacteria</taxon>
        <taxon>Pseudomonadati</taxon>
        <taxon>Bacteroidota</taxon>
        <taxon>Cytophagia</taxon>
        <taxon>Cytophagales</taxon>
        <taxon>Flammeovirgaceae</taxon>
        <taxon>Algivirga</taxon>
    </lineage>
</organism>
<protein>
    <submittedName>
        <fullName evidence="6">OmpA family protein</fullName>
    </submittedName>
</protein>
<dbReference type="PRINTS" id="PR01021">
    <property type="entry name" value="OMPADOMAIN"/>
</dbReference>
<name>A0ABP9DGE8_9BACT</name>
<dbReference type="PANTHER" id="PTHR30329">
    <property type="entry name" value="STATOR ELEMENT OF FLAGELLAR MOTOR COMPLEX"/>
    <property type="match status" value="1"/>
</dbReference>
<dbReference type="SUPFAM" id="SSF103088">
    <property type="entry name" value="OmpA-like"/>
    <property type="match status" value="1"/>
</dbReference>
<keyword evidence="2 4" id="KW-0472">Membrane</keyword>
<evidence type="ECO:0000313" key="6">
    <source>
        <dbReference type="EMBL" id="GAA4835812.1"/>
    </source>
</evidence>
<sequence length="214" mass="22999">MKNILAIGLAITLCLGCKSWNNQQKGTAIGAASGAAIGAAVSKGSAWGIIAGAAIGGTAGNLIGKEMDKQAKELKQAVPTAEVERVDEGINMTFDAGLTFKINSAEISEAYKAELKDVAEVLKKYEDTNILLEGHTDDSGPEDFNMELSKKRALAVSQYLQSQGVAGARLSEKWYGETQPKYPNDEANREKNRRVEMAIYANDEMKQKAKNGKL</sequence>
<evidence type="ECO:0000256" key="4">
    <source>
        <dbReference type="PROSITE-ProRule" id="PRU00473"/>
    </source>
</evidence>
<dbReference type="InterPro" id="IPR036737">
    <property type="entry name" value="OmpA-like_sf"/>
</dbReference>
<dbReference type="InterPro" id="IPR006665">
    <property type="entry name" value="OmpA-like"/>
</dbReference>
<keyword evidence="3" id="KW-0998">Cell outer membrane</keyword>
<dbReference type="Proteomes" id="UP001500298">
    <property type="component" value="Unassembled WGS sequence"/>
</dbReference>